<dbReference type="PATRIC" id="fig|84292.3.peg.2171"/>
<dbReference type="Proteomes" id="UP000037737">
    <property type="component" value="Unassembled WGS sequence"/>
</dbReference>
<reference evidence="1" key="1">
    <citation type="submission" date="2015-04" db="EMBL/GenBank/DDBJ databases">
        <title>Complete genome sequence of Microbacterium chocolatum SIT 101, a bacterium enantioselectively hydrolyzing mesomeric diesters.</title>
        <authorList>
            <person name="Li X."/>
            <person name="Xu Y."/>
        </authorList>
    </citation>
    <scope>NUCLEOTIDE SEQUENCE [LARGE SCALE GENOMIC DNA]</scope>
    <source>
        <strain evidence="1">SIT 101</strain>
    </source>
</reference>
<dbReference type="InterPro" id="IPR027417">
    <property type="entry name" value="P-loop_NTPase"/>
</dbReference>
<dbReference type="KEGG" id="mcw:A8L33_11205"/>
<evidence type="ECO:0000313" key="2">
    <source>
        <dbReference type="Proteomes" id="UP000037737"/>
    </source>
</evidence>
<dbReference type="OrthoDB" id="3237545at2"/>
<sequence>MARLDASNPVIMIDGRSGAGKTTLARLIRMRWPRRERVQEIALDAMYPGWDGLDAGVDAAREQVLVPHARGLVGVWRRWDWEVGEHAEAHAVDPALPLVIEGCGILTPATARLGDIRVWVEAPAAARKARALGRDGDAYRPHWERWARQEERHLRRDAPEALATHVIAVP</sequence>
<name>A0A0M9VKU7_9MICO</name>
<comment type="caution">
    <text evidence="1">The sequence shown here is derived from an EMBL/GenBank/DDBJ whole genome shotgun (WGS) entry which is preliminary data.</text>
</comment>
<proteinExistence type="predicted"/>
<gene>
    <name evidence="1" type="ORF">XI38_10655</name>
</gene>
<dbReference type="AlphaFoldDB" id="A0A0M9VKU7"/>
<dbReference type="SUPFAM" id="SSF52540">
    <property type="entry name" value="P-loop containing nucleoside triphosphate hydrolases"/>
    <property type="match status" value="1"/>
</dbReference>
<evidence type="ECO:0000313" key="1">
    <source>
        <dbReference type="EMBL" id="KOS10443.1"/>
    </source>
</evidence>
<organism evidence="1 2">
    <name type="scientific">Microbacterium aurantiacum</name>
    <dbReference type="NCBI Taxonomy" id="162393"/>
    <lineage>
        <taxon>Bacteria</taxon>
        <taxon>Bacillati</taxon>
        <taxon>Actinomycetota</taxon>
        <taxon>Actinomycetes</taxon>
        <taxon>Micrococcales</taxon>
        <taxon>Microbacteriaceae</taxon>
        <taxon>Microbacterium</taxon>
    </lineage>
</organism>
<keyword evidence="2" id="KW-1185">Reference proteome</keyword>
<accession>A0A0M9VKU7</accession>
<dbReference type="Gene3D" id="3.40.50.300">
    <property type="entry name" value="P-loop containing nucleotide triphosphate hydrolases"/>
    <property type="match status" value="1"/>
</dbReference>
<protein>
    <submittedName>
        <fullName evidence="1">Aminobenzoate synthetase</fullName>
    </submittedName>
</protein>
<dbReference type="EMBL" id="LAVO01000011">
    <property type="protein sequence ID" value="KOS10443.1"/>
    <property type="molecule type" value="Genomic_DNA"/>
</dbReference>
<dbReference type="NCBIfam" id="NF005115">
    <property type="entry name" value="PRK06547.1"/>
    <property type="match status" value="1"/>
</dbReference>